<gene>
    <name evidence="4" type="ORF">CJ301_11455</name>
</gene>
<feature type="compositionally biased region" description="Pro residues" evidence="1">
    <location>
        <begin position="63"/>
        <end position="72"/>
    </location>
</feature>
<accession>A0A2G1MEZ5</accession>
<protein>
    <recommendedName>
        <fullName evidence="3">Extensin-like C-terminal domain-containing protein</fullName>
    </recommendedName>
</protein>
<proteinExistence type="predicted"/>
<reference evidence="4 5" key="1">
    <citation type="submission" date="2017-08" db="EMBL/GenBank/DDBJ databases">
        <title>Draft Genome Sequence of Loktanella cinnabarina Strain XM1, Isolated from Coastal Surface Water.</title>
        <authorList>
            <person name="Ma R."/>
            <person name="Wang J."/>
            <person name="Wang Q."/>
            <person name="Ma Z."/>
            <person name="Li J."/>
            <person name="Chen L."/>
        </authorList>
    </citation>
    <scope>NUCLEOTIDE SEQUENCE [LARGE SCALE GENOMIC DNA]</scope>
    <source>
        <strain evidence="4 5">XM1</strain>
    </source>
</reference>
<keyword evidence="5" id="KW-1185">Reference proteome</keyword>
<dbReference type="EMBL" id="NQWH01000016">
    <property type="protein sequence ID" value="PHP27333.1"/>
    <property type="molecule type" value="Genomic_DNA"/>
</dbReference>
<evidence type="ECO:0000256" key="2">
    <source>
        <dbReference type="SAM" id="SignalP"/>
    </source>
</evidence>
<comment type="caution">
    <text evidence="4">The sequence shown here is derived from an EMBL/GenBank/DDBJ whole genome shotgun (WGS) entry which is preliminary data.</text>
</comment>
<evidence type="ECO:0000256" key="1">
    <source>
        <dbReference type="SAM" id="MobiDB-lite"/>
    </source>
</evidence>
<feature type="signal peptide" evidence="2">
    <location>
        <begin position="1"/>
        <end position="17"/>
    </location>
</feature>
<name>A0A2G1MEZ5_9RHOB</name>
<dbReference type="Proteomes" id="UP000221860">
    <property type="component" value="Unassembled WGS sequence"/>
</dbReference>
<evidence type="ECO:0000259" key="3">
    <source>
        <dbReference type="Pfam" id="PF06904"/>
    </source>
</evidence>
<dbReference type="AlphaFoldDB" id="A0A2G1MEZ5"/>
<dbReference type="RefSeq" id="WP_099277431.1">
    <property type="nucleotide sequence ID" value="NZ_KZ304961.1"/>
</dbReference>
<feature type="compositionally biased region" description="Acidic residues" evidence="1">
    <location>
        <begin position="75"/>
        <end position="86"/>
    </location>
</feature>
<feature type="region of interest" description="Disordered" evidence="1">
    <location>
        <begin position="15"/>
        <end position="99"/>
    </location>
</feature>
<dbReference type="InterPro" id="IPR009683">
    <property type="entry name" value="Extensin-like_C"/>
</dbReference>
<keyword evidence="2" id="KW-0732">Signal</keyword>
<dbReference type="Pfam" id="PF06904">
    <property type="entry name" value="Extensin-like_C"/>
    <property type="match status" value="1"/>
</dbReference>
<feature type="compositionally biased region" description="Low complexity" evidence="1">
    <location>
        <begin position="19"/>
        <end position="41"/>
    </location>
</feature>
<feature type="chain" id="PRO_5013914792" description="Extensin-like C-terminal domain-containing protein" evidence="2">
    <location>
        <begin position="18"/>
        <end position="294"/>
    </location>
</feature>
<organism evidence="4 5">
    <name type="scientific">Limimaricola cinnabarinus</name>
    <dbReference type="NCBI Taxonomy" id="1125964"/>
    <lineage>
        <taxon>Bacteria</taxon>
        <taxon>Pseudomonadati</taxon>
        <taxon>Pseudomonadota</taxon>
        <taxon>Alphaproteobacteria</taxon>
        <taxon>Rhodobacterales</taxon>
        <taxon>Paracoccaceae</taxon>
        <taxon>Limimaricola</taxon>
    </lineage>
</organism>
<dbReference type="OrthoDB" id="9809788at2"/>
<evidence type="ECO:0000313" key="4">
    <source>
        <dbReference type="EMBL" id="PHP27333.1"/>
    </source>
</evidence>
<evidence type="ECO:0000313" key="5">
    <source>
        <dbReference type="Proteomes" id="UP000221860"/>
    </source>
</evidence>
<feature type="domain" description="Extensin-like C-terminal" evidence="3">
    <location>
        <begin position="116"/>
        <end position="294"/>
    </location>
</feature>
<sequence>MRPLALALMLAGTPALAQEAAETDAGAGPEAAARTAPETAPLPKARPEGLATGGGGAEEDPQAPQPSGPDTPAPEAEDAPPEEAEAEAPATPDVAARDRVPPMPERLAMEPEAREACLAALDALGAVYETSAAVEDAEIAECGILHPVTLSGIVPGVALSPPAPMRCETALALARWVEGFAIPAAERLERGALTEIRQGTVYNCRSRSSDAEIMSEHAFGNAVDIISFGFAEGEEVKVQPREREGSMAEAFQDAVRATSCLEFTTVLGPGSDAAHADHLHLDVKSRRGGFRLCQ</sequence>